<dbReference type="SUPFAM" id="SSF48452">
    <property type="entry name" value="TPR-like"/>
    <property type="match status" value="1"/>
</dbReference>
<dbReference type="GO" id="GO:0055087">
    <property type="term" value="C:Ski complex"/>
    <property type="evidence" value="ECO:0007669"/>
    <property type="project" value="InterPro"/>
</dbReference>
<evidence type="ECO:0000313" key="5">
    <source>
        <dbReference type="Proteomes" id="UP000039865"/>
    </source>
</evidence>
<accession>A0A078B8K4</accession>
<reference evidence="4 5" key="1">
    <citation type="submission" date="2014-06" db="EMBL/GenBank/DDBJ databases">
        <authorList>
            <person name="Swart Estienne"/>
        </authorList>
    </citation>
    <scope>NUCLEOTIDE SEQUENCE [LARGE SCALE GENOMIC DNA]</scope>
    <source>
        <strain evidence="4 5">130c</strain>
    </source>
</reference>
<gene>
    <name evidence="4" type="primary">Contig7079.g7580</name>
    <name evidence="4" type="ORF">STYLEM_19997</name>
</gene>
<evidence type="ECO:0000256" key="2">
    <source>
        <dbReference type="ARBA" id="ARBA00022803"/>
    </source>
</evidence>
<dbReference type="PANTHER" id="PTHR15704:SF7">
    <property type="entry name" value="SUPERKILLER COMPLEX PROTEIN 3"/>
    <property type="match status" value="1"/>
</dbReference>
<organism evidence="4 5">
    <name type="scientific">Stylonychia lemnae</name>
    <name type="common">Ciliate</name>
    <dbReference type="NCBI Taxonomy" id="5949"/>
    <lineage>
        <taxon>Eukaryota</taxon>
        <taxon>Sar</taxon>
        <taxon>Alveolata</taxon>
        <taxon>Ciliophora</taxon>
        <taxon>Intramacronucleata</taxon>
        <taxon>Spirotrichea</taxon>
        <taxon>Stichotrichia</taxon>
        <taxon>Sporadotrichida</taxon>
        <taxon>Oxytrichidae</taxon>
        <taxon>Stylonychinae</taxon>
        <taxon>Stylonychia</taxon>
    </lineage>
</organism>
<name>A0A078B8K4_STYLE</name>
<evidence type="ECO:0000256" key="1">
    <source>
        <dbReference type="ARBA" id="ARBA00022737"/>
    </source>
</evidence>
<keyword evidence="1" id="KW-0677">Repeat</keyword>
<dbReference type="OMA" id="SENDKIC"/>
<evidence type="ECO:0000256" key="3">
    <source>
        <dbReference type="SAM" id="Coils"/>
    </source>
</evidence>
<feature type="coiled-coil region" evidence="3">
    <location>
        <begin position="87"/>
        <end position="121"/>
    </location>
</feature>
<sequence>MSNKSLTQLQQEFKDQKYEQALKLSKQIIENEPQNRPTAIIFEINSLIKLSDYKSALTSAVSSEQILIKEAADDKFTFQLYNAAIEASNLALEIGNQKDKKEALEHKIQYTKKLLNFLERKERYDKFQEKLQELVNILTPEDRYSEIEQIYVQVLENPKFSDEFRHQCGIGVFTMSQFHKPKLVLTIDLFNKIKTLNPESPGNQVLSQQLLKDFDKQIDLDTKKQGFSPKDFLKTCKDFNELASAIFMNMNLSDDSVTQNLLAKQLSLFYKFVMISINLYNVCSPDYQKLIEKLRELSQSSAFTFYYESQEDTSLKLPSLIQGLLQLDDNLNSLYLKNANFDNKSEEWQLKELSNLRKIVDQNFSPIGELMITKNLDLDNAYLVLNQGLSLIKNNLDLGFAQQYDFTKIINKLENLQQNSINQDIQQQKRYDFSNLINENLIKLKYQYYLSIDDWKAAKQILDEIDQSGDNKVHPDWIKSQRAWLSYSSLDELENEEDKLQIIKGQIVLLKEALQINPKNIEAQIRLGTMYFNYEKQLGLNAKSDQIQWIQALKQDPQNGEIYLCLGIYFYAKENDMNKAMKSLMKAIELRADLEDAQFLLFLILVELGKTDEAFANLAKFQKISPYSVVPQFYLGLNSQNHGQYQKATEYFQRAIRNHQYQQSIVKREKSSYPTIKDCSILTRYSNPLQNQLNREISLVSKNDLIFWIHLADCHLKQDKAETGYKCITKLHKDLKPILENHKKINILEDAQIINNEQNQKLKEILKPIVDSLILPEAFNANYQLISTIFNEDLVDTFQHDLQFILLVTSQAFYKFENYHNALKIVSLALDNINTYTQGTQQEILVNILENLNKLIDIKARGQLDSQGILKQKCLKCLVGIFKLIDEYDLTNDIRLINVKVDSLKILSELLNEKEYLIKAIDLLQNSLTDNNQINQSNAYTWNAKLNLAKLYHSLLINFSDDSQYENKIQLIRELLRSQTLNSQYWTYYGIFDQNALNNLFALLLRGNYYKKAIEVMNKLKGIQPLNPVLMAIQIIFKARLVLSKESITTNNHDARIQQLQQTISLGQMYIEIEKERSDIADKERNPKLDIYGYFSDQIQHLILLMQYEVEDAQLNYYDFIDVLDRQIQQTHQYESLIKCIKAKSQIITQGKSTVQKLKDICEQCLSQNDSLNGQLDKIRLIFKEFENEDTDNLLTQHSQTVLNLLQSPSNQVATRLILLNLRMIKSQINPKINLIEDENEEQLDHALSKVEHKIAAQLLISVFQQAFNMNPSNIIALQDKFYLFDWYKIELEGHLLQRPEYGKIFKLYLFNQSEMHRDIFIKEYKRLQLAQFTQIKDLIARIKVKSEINMSNQVEIMNKPTSLKGYNKLIWHQFKTGDLELITKVIELTNNKIKVGIINEISENDKLLFDDYQTLALVLQQGSLSIPKQFQSFNENLRTIINLFLSSIDQAKQSQDDKSAAIKKLIKDIIIVLINSPDQLIEEELAIIYENLQTLLLNRGYLQTFNDFGTEFLSSLKEQQNGSIHPLFQNEINLQFSLNMSNNYLNLKKLGQANAMKKQVNESFQINKSMNNDSKNMLEALMKLKAKQPLEAIKQLDLVESLGIYYEKEFLTAQALYDSKVIYIYTVIFIQQYKNYYLQCKTLVSTLKEEISLLGQDNPNSAELIIDSRRFNFFLGYAYYLKAQAESTFMQARCQGIRLEDDFDEEDEKVMDVDYLHDKAKNSFEKCKWILQDYEEIIAFVDKELEQFE</sequence>
<dbReference type="Proteomes" id="UP000039865">
    <property type="component" value="Unassembled WGS sequence"/>
</dbReference>
<keyword evidence="2" id="KW-0802">TPR repeat</keyword>
<dbReference type="OrthoDB" id="421075at2759"/>
<keyword evidence="5" id="KW-1185">Reference proteome</keyword>
<dbReference type="GO" id="GO:0006401">
    <property type="term" value="P:RNA catabolic process"/>
    <property type="evidence" value="ECO:0007669"/>
    <property type="project" value="InterPro"/>
</dbReference>
<dbReference type="PANTHER" id="PTHR15704">
    <property type="entry name" value="SUPERKILLER 3 PROTEIN-RELATED"/>
    <property type="match status" value="1"/>
</dbReference>
<dbReference type="Gene3D" id="1.25.40.10">
    <property type="entry name" value="Tetratricopeptide repeat domain"/>
    <property type="match status" value="1"/>
</dbReference>
<dbReference type="InParanoid" id="A0A078B8K4"/>
<proteinExistence type="predicted"/>
<dbReference type="EMBL" id="CCKQ01018851">
    <property type="protein sequence ID" value="CDW90850.1"/>
    <property type="molecule type" value="Genomic_DNA"/>
</dbReference>
<dbReference type="InterPro" id="IPR039226">
    <property type="entry name" value="Ski3/TTC37"/>
</dbReference>
<protein>
    <submittedName>
        <fullName evidence="4">Tetratricopeptide repeat-containing protein</fullName>
    </submittedName>
</protein>
<evidence type="ECO:0000313" key="4">
    <source>
        <dbReference type="EMBL" id="CDW90850.1"/>
    </source>
</evidence>
<dbReference type="InterPro" id="IPR011990">
    <property type="entry name" value="TPR-like_helical_dom_sf"/>
</dbReference>
<keyword evidence="3" id="KW-0175">Coiled coil</keyword>